<dbReference type="Proteomes" id="UP001168528">
    <property type="component" value="Unassembled WGS sequence"/>
</dbReference>
<dbReference type="PROSITE" id="PS51257">
    <property type="entry name" value="PROKAR_LIPOPROTEIN"/>
    <property type="match status" value="1"/>
</dbReference>
<comment type="caution">
    <text evidence="2">The sequence shown here is derived from an EMBL/GenBank/DDBJ whole genome shotgun (WGS) entry which is preliminary data.</text>
</comment>
<evidence type="ECO:0000313" key="2">
    <source>
        <dbReference type="EMBL" id="MDO1449911.1"/>
    </source>
</evidence>
<reference evidence="2" key="1">
    <citation type="submission" date="2023-07" db="EMBL/GenBank/DDBJ databases">
        <title>The genome sequence of Rhodocytophaga aerolata KACC 12507.</title>
        <authorList>
            <person name="Zhang X."/>
        </authorList>
    </citation>
    <scope>NUCLEOTIDE SEQUENCE</scope>
    <source>
        <strain evidence="2">KACC 12507</strain>
    </source>
</reference>
<evidence type="ECO:0000256" key="1">
    <source>
        <dbReference type="SAM" id="SignalP"/>
    </source>
</evidence>
<evidence type="ECO:0008006" key="4">
    <source>
        <dbReference type="Google" id="ProtNLM"/>
    </source>
</evidence>
<gene>
    <name evidence="2" type="ORF">Q0590_26770</name>
</gene>
<keyword evidence="1" id="KW-0732">Signal</keyword>
<proteinExistence type="predicted"/>
<dbReference type="RefSeq" id="WP_302040713.1">
    <property type="nucleotide sequence ID" value="NZ_JAUKPO010000023.1"/>
</dbReference>
<dbReference type="EMBL" id="JAUKPO010000023">
    <property type="protein sequence ID" value="MDO1449911.1"/>
    <property type="molecule type" value="Genomic_DNA"/>
</dbReference>
<name>A0ABT8RCS8_9BACT</name>
<feature type="chain" id="PRO_5045527220" description="Lipocalin-like domain-containing protein" evidence="1">
    <location>
        <begin position="22"/>
        <end position="159"/>
    </location>
</feature>
<feature type="signal peptide" evidence="1">
    <location>
        <begin position="1"/>
        <end position="21"/>
    </location>
</feature>
<evidence type="ECO:0000313" key="3">
    <source>
        <dbReference type="Proteomes" id="UP001168528"/>
    </source>
</evidence>
<sequence length="159" mass="17154">MKAKVFVPLLIVLMTSFFACKQEDDSPTPGGVTEVGTYAGSIQVSDDPTTKVGYIYNAKVKVTTNGSNATLKITGDPGFDREYTGTFTTQQGLYDIVIKKQTKPTERIAGDRAVISNNKLTFLVDVANESVTARDSPTTTTTLTISGKLKMIGTDMLKE</sequence>
<accession>A0ABT8RCS8</accession>
<keyword evidence="3" id="KW-1185">Reference proteome</keyword>
<protein>
    <recommendedName>
        <fullName evidence="4">Lipocalin-like domain-containing protein</fullName>
    </recommendedName>
</protein>
<organism evidence="2 3">
    <name type="scientific">Rhodocytophaga aerolata</name>
    <dbReference type="NCBI Taxonomy" id="455078"/>
    <lineage>
        <taxon>Bacteria</taxon>
        <taxon>Pseudomonadati</taxon>
        <taxon>Bacteroidota</taxon>
        <taxon>Cytophagia</taxon>
        <taxon>Cytophagales</taxon>
        <taxon>Rhodocytophagaceae</taxon>
        <taxon>Rhodocytophaga</taxon>
    </lineage>
</organism>